<accession>W2U0R3</accession>
<evidence type="ECO:0000256" key="1">
    <source>
        <dbReference type="SAM" id="Phobius"/>
    </source>
</evidence>
<dbReference type="SUPFAM" id="SSF81321">
    <property type="entry name" value="Family A G protein-coupled receptor-like"/>
    <property type="match status" value="1"/>
</dbReference>
<reference evidence="3" key="1">
    <citation type="journal article" date="2014" name="Nat. Genet.">
        <title>Genome of the human hookworm Necator americanus.</title>
        <authorList>
            <person name="Tang Y.T."/>
            <person name="Gao X."/>
            <person name="Rosa B.A."/>
            <person name="Abubucker S."/>
            <person name="Hallsworth-Pepin K."/>
            <person name="Martin J."/>
            <person name="Tyagi R."/>
            <person name="Heizer E."/>
            <person name="Zhang X."/>
            <person name="Bhonagiri-Palsikar V."/>
            <person name="Minx P."/>
            <person name="Warren W.C."/>
            <person name="Wang Q."/>
            <person name="Zhan B."/>
            <person name="Hotez P.J."/>
            <person name="Sternberg P.W."/>
            <person name="Dougall A."/>
            <person name="Gaze S.T."/>
            <person name="Mulvenna J."/>
            <person name="Sotillo J."/>
            <person name="Ranganathan S."/>
            <person name="Rabelo E.M."/>
            <person name="Wilson R.K."/>
            <person name="Felgner P.L."/>
            <person name="Bethony J."/>
            <person name="Hawdon J.M."/>
            <person name="Gasser R.B."/>
            <person name="Loukas A."/>
            <person name="Mitreva M."/>
        </authorList>
    </citation>
    <scope>NUCLEOTIDE SEQUENCE [LARGE SCALE GENOMIC DNA]</scope>
</reference>
<keyword evidence="1" id="KW-0472">Membrane</keyword>
<feature type="transmembrane region" description="Helical" evidence="1">
    <location>
        <begin position="171"/>
        <end position="187"/>
    </location>
</feature>
<keyword evidence="3" id="KW-1185">Reference proteome</keyword>
<dbReference type="AlphaFoldDB" id="W2U0R3"/>
<dbReference type="KEGG" id="nai:NECAME_05792"/>
<name>W2U0R3_NECAM</name>
<dbReference type="Gene3D" id="1.20.1070.10">
    <property type="entry name" value="Rhodopsin 7-helix transmembrane proteins"/>
    <property type="match status" value="1"/>
</dbReference>
<dbReference type="PANTHER" id="PTHR46641">
    <property type="entry name" value="FMRFAMIDE RECEPTOR-RELATED"/>
    <property type="match status" value="1"/>
</dbReference>
<feature type="transmembrane region" description="Helical" evidence="1">
    <location>
        <begin position="199"/>
        <end position="218"/>
    </location>
</feature>
<feature type="transmembrane region" description="Helical" evidence="1">
    <location>
        <begin position="90"/>
        <end position="110"/>
    </location>
</feature>
<dbReference type="Proteomes" id="UP000053676">
    <property type="component" value="Unassembled WGS sequence"/>
</dbReference>
<feature type="transmembrane region" description="Helical" evidence="1">
    <location>
        <begin position="249"/>
        <end position="274"/>
    </location>
</feature>
<dbReference type="OrthoDB" id="5839164at2759"/>
<feature type="transmembrane region" description="Helical" evidence="1">
    <location>
        <begin position="314"/>
        <end position="336"/>
    </location>
</feature>
<evidence type="ECO:0000313" key="3">
    <source>
        <dbReference type="Proteomes" id="UP000053676"/>
    </source>
</evidence>
<evidence type="ECO:0008006" key="4">
    <source>
        <dbReference type="Google" id="ProtNLM"/>
    </source>
</evidence>
<keyword evidence="1" id="KW-0812">Transmembrane</keyword>
<proteinExistence type="predicted"/>
<dbReference type="PANTHER" id="PTHR46641:SF18">
    <property type="entry name" value="G-PROTEIN COUPLED RECEPTORS FAMILY 1 PROFILE DOMAIN-CONTAINING PROTEIN"/>
    <property type="match status" value="1"/>
</dbReference>
<sequence length="433" mass="49579">MAASFDYEQFTASCRVLFKSPKLTLRQCYGFLDYIKEVSAYDTMGVAECPATIERFFVLLVRRVEHNPKFYSSSCGSVEILLLKYIVPPLMLLCLLGNLLNLLIYSLSYFDGSSSVHFLRAKAIFNMIFVWSRLLEAHTNGYRGDSRLCSNAILISPILYKKDYMVFPDDIVILINIVTFDVGIYNGDRYASAGNKRTYFARGIDFITFFFRSITFSAKHLKNSSCWYIQNMYVFMMRSNNVYEVIQRVYYWIQTTVAIIIPTIAMLVCSILIVKQFTFKISLAITRQLLSAKEQMIKELGEAFSQRRKCVIRMTVATTVSHLLLEGPATLTHAAVALKGASSSEHHYMMCILNNAINILSIVNATIPFFVFLLCNEQFRHMTAMYLKAHLQTDNARKKTYLSQAGMRCSRVSRMETERSFVETRLLSKGSNL</sequence>
<organism evidence="2 3">
    <name type="scientific">Necator americanus</name>
    <name type="common">Human hookworm</name>
    <dbReference type="NCBI Taxonomy" id="51031"/>
    <lineage>
        <taxon>Eukaryota</taxon>
        <taxon>Metazoa</taxon>
        <taxon>Ecdysozoa</taxon>
        <taxon>Nematoda</taxon>
        <taxon>Chromadorea</taxon>
        <taxon>Rhabditida</taxon>
        <taxon>Rhabditina</taxon>
        <taxon>Rhabditomorpha</taxon>
        <taxon>Strongyloidea</taxon>
        <taxon>Ancylostomatidae</taxon>
        <taxon>Bunostominae</taxon>
        <taxon>Necator</taxon>
    </lineage>
</organism>
<protein>
    <recommendedName>
        <fullName evidence="4">G-protein coupled receptors family 1 profile domain-containing protein</fullName>
    </recommendedName>
</protein>
<gene>
    <name evidence="2" type="ORF">NECAME_05792</name>
</gene>
<keyword evidence="1" id="KW-1133">Transmembrane helix</keyword>
<evidence type="ECO:0000313" key="2">
    <source>
        <dbReference type="EMBL" id="ETN86946.1"/>
    </source>
</evidence>
<feature type="transmembrane region" description="Helical" evidence="1">
    <location>
        <begin position="356"/>
        <end position="375"/>
    </location>
</feature>
<dbReference type="InterPro" id="IPR052954">
    <property type="entry name" value="GPCR-Ligand_Int"/>
</dbReference>
<dbReference type="EMBL" id="KI657472">
    <property type="protein sequence ID" value="ETN86946.1"/>
    <property type="molecule type" value="Genomic_DNA"/>
</dbReference>